<accession>A0A4R6GFJ5</accession>
<dbReference type="EMBL" id="SNWF01000004">
    <property type="protein sequence ID" value="TDN93669.1"/>
    <property type="molecule type" value="Genomic_DNA"/>
</dbReference>
<evidence type="ECO:0000313" key="4">
    <source>
        <dbReference type="EMBL" id="TDN93669.1"/>
    </source>
</evidence>
<dbReference type="PANTHER" id="PTHR12338">
    <property type="entry name" value="AUTOTRANSPORTER"/>
    <property type="match status" value="1"/>
</dbReference>
<dbReference type="InterPro" id="IPR012334">
    <property type="entry name" value="Pectin_lyas_fold"/>
</dbReference>
<feature type="region of interest" description="Disordered" evidence="1">
    <location>
        <begin position="616"/>
        <end position="675"/>
    </location>
</feature>
<proteinExistence type="predicted"/>
<keyword evidence="2" id="KW-0732">Signal</keyword>
<reference evidence="4 5" key="1">
    <citation type="submission" date="2019-03" db="EMBL/GenBank/DDBJ databases">
        <title>Genomic Encyclopedia of Type Strains, Phase IV (KMG-IV): sequencing the most valuable type-strain genomes for metagenomic binning, comparative biology and taxonomic classification.</title>
        <authorList>
            <person name="Goeker M."/>
        </authorList>
    </citation>
    <scope>NUCLEOTIDE SEQUENCE [LARGE SCALE GENOMIC DNA]</scope>
    <source>
        <strain evidence="4 5">DSM 18555</strain>
    </source>
</reference>
<comment type="caution">
    <text evidence="4">The sequence shown here is derived from an EMBL/GenBank/DDBJ whole genome shotgun (WGS) entry which is preliminary data.</text>
</comment>
<sequence length="675" mass="67984">MKITPTNMTRKLATTPALRIKSMQPKILPLLLAACLGATSAAYAAPINPTVVNGQVTFSQDGNVFSITNSPNAIINWGSFSISQGEVVRFLQQSSNSSVLNRITGQDPSRIMGALQSNGRVYLINPNGIVFGAGAQVNVNGLIASTLDIANADFLAGKNKFFSGVTAGSVVNEGEITTPSGGKVFLIAPDVTNSGIITSPQGEVVLAAGHSVQLADSSNPAMHVVLSAPTNSAINIGQVIAQGGKIGIYGAVVNQRGTLNANSAVVGENGKIILKSTRTTLLEAGSVTTATGAGSGGEVQVLGEQVGLMGNALVDVSGQSGGGTALIGGDYQGKNSAVMNAEQTFVDKDAVIKADAIASGDGGKVIVWGNKTAQVYGSIFALGGALSGNGGFVETSGHYLDVAGIRVNAGAANGKNGQWLLDPLNIVVASDGMNVIPLPGSGFVAFADDSGPTESNILSSAISSATANITLQATNDITFYSSVNIAAAGVGLTAQAGNNIVVNTSIATNGGAIVLSANDNSAGTASRSGRIIINSGGSVNANGGSVTKRDSISAPPSADICTIAPNSALCQVLSPPTASEPNKPVQQASNEVIKTVTTAAPKTDFDQVAFLDTKKTTTTSSGGTSGGSSATSTTPDDTKSDKTADKPADKSDTKEVASNDKSGTKNEPTKKMYCN</sequence>
<dbReference type="AlphaFoldDB" id="A0A4R6GFJ5"/>
<dbReference type="SMART" id="SM00912">
    <property type="entry name" value="Haemagg_act"/>
    <property type="match status" value="1"/>
</dbReference>
<dbReference type="SUPFAM" id="SSF51126">
    <property type="entry name" value="Pectin lyase-like"/>
    <property type="match status" value="1"/>
</dbReference>
<evidence type="ECO:0000259" key="3">
    <source>
        <dbReference type="SMART" id="SM00912"/>
    </source>
</evidence>
<evidence type="ECO:0000256" key="1">
    <source>
        <dbReference type="SAM" id="MobiDB-lite"/>
    </source>
</evidence>
<keyword evidence="5" id="KW-1185">Reference proteome</keyword>
<organism evidence="4 5">
    <name type="scientific">Herminiimonas fonticola</name>
    <dbReference type="NCBI Taxonomy" id="303380"/>
    <lineage>
        <taxon>Bacteria</taxon>
        <taxon>Pseudomonadati</taxon>
        <taxon>Pseudomonadota</taxon>
        <taxon>Betaproteobacteria</taxon>
        <taxon>Burkholderiales</taxon>
        <taxon>Oxalobacteraceae</taxon>
        <taxon>Herminiimonas</taxon>
    </lineage>
</organism>
<feature type="compositionally biased region" description="Low complexity" evidence="1">
    <location>
        <begin position="616"/>
        <end position="635"/>
    </location>
</feature>
<dbReference type="InterPro" id="IPR008638">
    <property type="entry name" value="FhaB/CdiA-like_TPS"/>
</dbReference>
<dbReference type="Gene3D" id="2.160.20.10">
    <property type="entry name" value="Single-stranded right-handed beta-helix, Pectin lyase-like"/>
    <property type="match status" value="1"/>
</dbReference>
<feature type="chain" id="PRO_5020524763" evidence="2">
    <location>
        <begin position="45"/>
        <end position="675"/>
    </location>
</feature>
<feature type="compositionally biased region" description="Basic and acidic residues" evidence="1">
    <location>
        <begin position="636"/>
        <end position="675"/>
    </location>
</feature>
<dbReference type="NCBIfam" id="TIGR01901">
    <property type="entry name" value="adhes_NPXG"/>
    <property type="match status" value="1"/>
</dbReference>
<feature type="domain" description="Filamentous haemagglutinin FhaB/tRNA nuclease CdiA-like TPS" evidence="3">
    <location>
        <begin position="42"/>
        <end position="153"/>
    </location>
</feature>
<dbReference type="Proteomes" id="UP000294737">
    <property type="component" value="Unassembled WGS sequence"/>
</dbReference>
<gene>
    <name evidence="4" type="ORF">EV677_0199</name>
</gene>
<dbReference type="Pfam" id="PF05860">
    <property type="entry name" value="TPS"/>
    <property type="match status" value="1"/>
</dbReference>
<feature type="signal peptide" evidence="2">
    <location>
        <begin position="1"/>
        <end position="44"/>
    </location>
</feature>
<evidence type="ECO:0000256" key="2">
    <source>
        <dbReference type="SAM" id="SignalP"/>
    </source>
</evidence>
<name>A0A4R6GFJ5_9BURK</name>
<evidence type="ECO:0000313" key="5">
    <source>
        <dbReference type="Proteomes" id="UP000294737"/>
    </source>
</evidence>
<dbReference type="InterPro" id="IPR050909">
    <property type="entry name" value="Bact_Autotransporter_VF"/>
</dbReference>
<dbReference type="PANTHER" id="PTHR12338:SF5">
    <property type="entry name" value="ANTIGEN 43-RELATED"/>
    <property type="match status" value="1"/>
</dbReference>
<dbReference type="InterPro" id="IPR011050">
    <property type="entry name" value="Pectin_lyase_fold/virulence"/>
</dbReference>
<protein>
    <submittedName>
        <fullName evidence="4">Filamentous hemagglutinin family protein</fullName>
    </submittedName>
</protein>